<evidence type="ECO:0000313" key="3">
    <source>
        <dbReference type="EMBL" id="BBG30518.1"/>
    </source>
</evidence>
<gene>
    <name evidence="3" type="ORF">ZBT109_1768</name>
</gene>
<dbReference type="PANTHER" id="PTHR48080:SF2">
    <property type="entry name" value="D-GALACTONATE DEHYDRATASE"/>
    <property type="match status" value="1"/>
</dbReference>
<reference evidence="3 4" key="1">
    <citation type="submission" date="2018-09" db="EMBL/GenBank/DDBJ databases">
        <title>Zymobacter palmae IAM14233 (=T109) whole genome analysis.</title>
        <authorList>
            <person name="Yanase H."/>
        </authorList>
    </citation>
    <scope>NUCLEOTIDE SEQUENCE [LARGE SCALE GENOMIC DNA]</scope>
    <source>
        <strain evidence="3 4">IAM14233</strain>
    </source>
</reference>
<feature type="domain" description="Mandelate racemase/muconate lactonizing enzyme N-terminal" evidence="2">
    <location>
        <begin position="11"/>
        <end position="105"/>
    </location>
</feature>
<dbReference type="InterPro" id="IPR018110">
    <property type="entry name" value="Mandel_Rmase/mucon_lact_enz_CS"/>
</dbReference>
<dbReference type="RefSeq" id="WP_197714331.1">
    <property type="nucleotide sequence ID" value="NZ_AP018933.1"/>
</dbReference>
<dbReference type="SUPFAM" id="SSF54826">
    <property type="entry name" value="Enolase N-terminal domain-like"/>
    <property type="match status" value="1"/>
</dbReference>
<dbReference type="PROSITE" id="PS00908">
    <property type="entry name" value="MR_MLE_1"/>
    <property type="match status" value="1"/>
</dbReference>
<name>A0A348HFW6_9GAMM</name>
<dbReference type="EMBL" id="AP018933">
    <property type="protein sequence ID" value="BBG30518.1"/>
    <property type="molecule type" value="Genomic_DNA"/>
</dbReference>
<dbReference type="AlphaFoldDB" id="A0A348HFW6"/>
<dbReference type="Gene3D" id="3.30.390.10">
    <property type="entry name" value="Enolase-like, N-terminal domain"/>
    <property type="match status" value="1"/>
</dbReference>
<dbReference type="Gene3D" id="3.20.20.120">
    <property type="entry name" value="Enolase-like C-terminal domain"/>
    <property type="match status" value="1"/>
</dbReference>
<proteinExistence type="predicted"/>
<dbReference type="InterPro" id="IPR029017">
    <property type="entry name" value="Enolase-like_N"/>
</dbReference>
<dbReference type="InterPro" id="IPR036849">
    <property type="entry name" value="Enolase-like_C_sf"/>
</dbReference>
<keyword evidence="4" id="KW-1185">Reference proteome</keyword>
<dbReference type="KEGG" id="zpl:ZBT109_1768"/>
<dbReference type="Pfam" id="PF02746">
    <property type="entry name" value="MR_MLE_N"/>
    <property type="match status" value="1"/>
</dbReference>
<evidence type="ECO:0000259" key="2">
    <source>
        <dbReference type="Pfam" id="PF02746"/>
    </source>
</evidence>
<dbReference type="GO" id="GO:0009063">
    <property type="term" value="P:amino acid catabolic process"/>
    <property type="evidence" value="ECO:0007669"/>
    <property type="project" value="InterPro"/>
</dbReference>
<accession>A0A348HFW6</accession>
<dbReference type="PANTHER" id="PTHR48080">
    <property type="entry name" value="D-GALACTONATE DEHYDRATASE-RELATED"/>
    <property type="match status" value="1"/>
</dbReference>
<evidence type="ECO:0000256" key="1">
    <source>
        <dbReference type="ARBA" id="ARBA00023239"/>
    </source>
</evidence>
<evidence type="ECO:0000313" key="4">
    <source>
        <dbReference type="Proteomes" id="UP000267342"/>
    </source>
</evidence>
<keyword evidence="1" id="KW-0456">Lyase</keyword>
<dbReference type="SUPFAM" id="SSF51604">
    <property type="entry name" value="Enolase C-terminal domain-like"/>
    <property type="match status" value="1"/>
</dbReference>
<dbReference type="InterPro" id="IPR013341">
    <property type="entry name" value="Mandelate_racemase_N_dom"/>
</dbReference>
<dbReference type="STRING" id="1123510.GCA_000620025_00954"/>
<dbReference type="Proteomes" id="UP000267342">
    <property type="component" value="Chromosome"/>
</dbReference>
<sequence length="179" mass="19808">MKITDVRVRLANRYMFVEVDTDEGLVGIGESGTWGFLEASAGAINTLRTYLIGQDPLRIEHHWQYMYRCWHFRSAAILSAISAVDIALWDIAGKFYDTPVYNLLGGAAAATRYGYTRTRGGGGGRTTEETIAQLKHAKAEGFTAICRRFWMNRATPLISNPTHVRSAMSLSASVGTVKQ</sequence>
<protein>
    <submittedName>
        <fullName evidence="3">L-alanine-DL-glutamate epimerase</fullName>
    </submittedName>
</protein>
<dbReference type="GO" id="GO:0016829">
    <property type="term" value="F:lyase activity"/>
    <property type="evidence" value="ECO:0007669"/>
    <property type="project" value="UniProtKB-KW"/>
</dbReference>
<dbReference type="InterPro" id="IPR034593">
    <property type="entry name" value="DgoD-like"/>
</dbReference>
<organism evidence="3 4">
    <name type="scientific">Zymobacter palmae</name>
    <dbReference type="NCBI Taxonomy" id="33074"/>
    <lineage>
        <taxon>Bacteria</taxon>
        <taxon>Pseudomonadati</taxon>
        <taxon>Pseudomonadota</taxon>
        <taxon>Gammaproteobacteria</taxon>
        <taxon>Oceanospirillales</taxon>
        <taxon>Halomonadaceae</taxon>
        <taxon>Zymobacter group</taxon>
        <taxon>Zymobacter</taxon>
    </lineage>
</organism>